<proteinExistence type="predicted"/>
<organism evidence="2 3">
    <name type="scientific">Rhodocytophaga rosea</name>
    <dbReference type="NCBI Taxonomy" id="2704465"/>
    <lineage>
        <taxon>Bacteria</taxon>
        <taxon>Pseudomonadati</taxon>
        <taxon>Bacteroidota</taxon>
        <taxon>Cytophagia</taxon>
        <taxon>Cytophagales</taxon>
        <taxon>Rhodocytophagaceae</taxon>
        <taxon>Rhodocytophaga</taxon>
    </lineage>
</organism>
<accession>A0A6C0GSM8</accession>
<reference evidence="2 3" key="1">
    <citation type="submission" date="2020-01" db="EMBL/GenBank/DDBJ databases">
        <authorList>
            <person name="Kim M.K."/>
        </authorList>
    </citation>
    <scope>NUCLEOTIDE SEQUENCE [LARGE SCALE GENOMIC DNA]</scope>
    <source>
        <strain evidence="2 3">172606-1</strain>
    </source>
</reference>
<evidence type="ECO:0000313" key="3">
    <source>
        <dbReference type="Proteomes" id="UP000480178"/>
    </source>
</evidence>
<evidence type="ECO:0000313" key="2">
    <source>
        <dbReference type="EMBL" id="QHT71141.1"/>
    </source>
</evidence>
<dbReference type="RefSeq" id="WP_162447083.1">
    <property type="nucleotide sequence ID" value="NZ_CP048222.1"/>
</dbReference>
<keyword evidence="1" id="KW-0472">Membrane</keyword>
<keyword evidence="3" id="KW-1185">Reference proteome</keyword>
<dbReference type="AlphaFoldDB" id="A0A6C0GSM8"/>
<dbReference type="Proteomes" id="UP000480178">
    <property type="component" value="Chromosome"/>
</dbReference>
<protein>
    <submittedName>
        <fullName evidence="2">FeoB-associated Cys-rich membrane protein</fullName>
    </submittedName>
</protein>
<sequence>MIEQIVIGIIFILALGYLFQVVRKNFSTKQTSGCAKGCGTCSASEVKTVEAKKTERKLVQV</sequence>
<evidence type="ECO:0000256" key="1">
    <source>
        <dbReference type="SAM" id="Phobius"/>
    </source>
</evidence>
<dbReference type="Pfam" id="PF12669">
    <property type="entry name" value="FeoB_associated"/>
    <property type="match status" value="1"/>
</dbReference>
<gene>
    <name evidence="2" type="ORF">GXP67_33060</name>
</gene>
<keyword evidence="1" id="KW-0812">Transmembrane</keyword>
<feature type="transmembrane region" description="Helical" evidence="1">
    <location>
        <begin position="6"/>
        <end position="22"/>
    </location>
</feature>
<dbReference type="EMBL" id="CP048222">
    <property type="protein sequence ID" value="QHT71141.1"/>
    <property type="molecule type" value="Genomic_DNA"/>
</dbReference>
<keyword evidence="1" id="KW-1133">Transmembrane helix</keyword>
<dbReference type="KEGG" id="rhoz:GXP67_33060"/>
<name>A0A6C0GSM8_9BACT</name>